<dbReference type="EMBL" id="BNDW01000102">
    <property type="protein sequence ID" value="GHI26446.1"/>
    <property type="molecule type" value="Genomic_DNA"/>
</dbReference>
<dbReference type="SUPFAM" id="SSF48613">
    <property type="entry name" value="Heme oxygenase-like"/>
    <property type="match status" value="1"/>
</dbReference>
<comment type="caution">
    <text evidence="2">The sequence shown here is derived from an EMBL/GenBank/DDBJ whole genome shotgun (WGS) entry which is preliminary data.</text>
</comment>
<dbReference type="RefSeq" id="WP_190226636.1">
    <property type="nucleotide sequence ID" value="NZ_BNBS01000232.1"/>
</dbReference>
<dbReference type="Pfam" id="PF14518">
    <property type="entry name" value="Haem_oxygenas_2"/>
    <property type="match status" value="1"/>
</dbReference>
<sequence length="340" mass="36516">MTLTLPRPAEARAPALPPPRGELSAAVSGRLRGRSGALPGPRAAATADPYGEDVQLALHLCYELHYRGFAGVPDTAEGDIDLLRLRARLEERFEGALREACPGPATPDEVFDTLLTEPPDGRGIARHLLRHGTLEQAREYAVLRSAHRLRESDPHAWVLPRLRGRAKAGMATVLYDECGHGREERVHARLYADLMTALGLDPGYGHYLPAIGAPALATANVMSLFGLRRARRGALVGHFAALEICSPPAASWHAAALRRCGAGEAAARYYDERVEADAVHEQLVRREVVGGLLAEEPGLAAEVAFGAEATVFLEDALAASVTRAWRSGAGALRHPVEEEA</sequence>
<name>A0ABQ3PN43_9ACTN</name>
<proteinExistence type="predicted"/>
<accession>A0ABQ3PN43</accession>
<gene>
    <name evidence="2" type="ORF">Shyd_78170</name>
</gene>
<evidence type="ECO:0000313" key="3">
    <source>
        <dbReference type="Proteomes" id="UP001052739"/>
    </source>
</evidence>
<protein>
    <recommendedName>
        <fullName evidence="4">Iron-containing redox enzyme family protein</fullName>
    </recommendedName>
</protein>
<feature type="compositionally biased region" description="Low complexity" evidence="1">
    <location>
        <begin position="1"/>
        <end position="14"/>
    </location>
</feature>
<evidence type="ECO:0008006" key="4">
    <source>
        <dbReference type="Google" id="ProtNLM"/>
    </source>
</evidence>
<dbReference type="Gene3D" id="1.20.910.10">
    <property type="entry name" value="Heme oxygenase-like"/>
    <property type="match status" value="1"/>
</dbReference>
<feature type="region of interest" description="Disordered" evidence="1">
    <location>
        <begin position="1"/>
        <end position="23"/>
    </location>
</feature>
<dbReference type="Proteomes" id="UP001052739">
    <property type="component" value="Unassembled WGS sequence"/>
</dbReference>
<organism evidence="2 3">
    <name type="scientific">Streptomyces hydrogenans</name>
    <dbReference type="NCBI Taxonomy" id="1873719"/>
    <lineage>
        <taxon>Bacteria</taxon>
        <taxon>Bacillati</taxon>
        <taxon>Actinomycetota</taxon>
        <taxon>Actinomycetes</taxon>
        <taxon>Kitasatosporales</taxon>
        <taxon>Streptomycetaceae</taxon>
        <taxon>Streptomyces</taxon>
    </lineage>
</organism>
<evidence type="ECO:0000256" key="1">
    <source>
        <dbReference type="SAM" id="MobiDB-lite"/>
    </source>
</evidence>
<dbReference type="SMART" id="SM01236">
    <property type="entry name" value="Haem_oxygenase_2"/>
    <property type="match status" value="1"/>
</dbReference>
<keyword evidence="3" id="KW-1185">Reference proteome</keyword>
<dbReference type="InterPro" id="IPR016084">
    <property type="entry name" value="Haem_Oase-like_multi-hlx"/>
</dbReference>
<evidence type="ECO:0000313" key="2">
    <source>
        <dbReference type="EMBL" id="GHI26446.1"/>
    </source>
</evidence>
<reference evidence="2" key="1">
    <citation type="submission" date="2024-05" db="EMBL/GenBank/DDBJ databases">
        <title>Whole genome shotgun sequence of Streptomyces hydrogenans NBRC 13475.</title>
        <authorList>
            <person name="Komaki H."/>
            <person name="Tamura T."/>
        </authorList>
    </citation>
    <scope>NUCLEOTIDE SEQUENCE</scope>
    <source>
        <strain evidence="2">NBRC 13475</strain>
    </source>
</reference>